<organism evidence="1">
    <name type="scientific">uncultured Caudovirales phage</name>
    <dbReference type="NCBI Taxonomy" id="2100421"/>
    <lineage>
        <taxon>Viruses</taxon>
        <taxon>Duplodnaviria</taxon>
        <taxon>Heunggongvirae</taxon>
        <taxon>Uroviricota</taxon>
        <taxon>Caudoviricetes</taxon>
        <taxon>Peduoviridae</taxon>
        <taxon>Maltschvirus</taxon>
        <taxon>Maltschvirus maltsch</taxon>
    </lineage>
</organism>
<protein>
    <submittedName>
        <fullName evidence="1">Uncharacterized protein</fullName>
    </submittedName>
</protein>
<name>A0A6J5NP00_9CAUD</name>
<evidence type="ECO:0000313" key="1">
    <source>
        <dbReference type="EMBL" id="CAB4160657.1"/>
    </source>
</evidence>
<dbReference type="EMBL" id="LR796713">
    <property type="protein sequence ID" value="CAB4160657.1"/>
    <property type="molecule type" value="Genomic_DNA"/>
</dbReference>
<proteinExistence type="predicted"/>
<accession>A0A6J5NP00</accession>
<reference evidence="1" key="1">
    <citation type="submission" date="2020-04" db="EMBL/GenBank/DDBJ databases">
        <authorList>
            <person name="Chiriac C."/>
            <person name="Salcher M."/>
            <person name="Ghai R."/>
            <person name="Kavagutti S V."/>
        </authorList>
    </citation>
    <scope>NUCLEOTIDE SEQUENCE</scope>
</reference>
<gene>
    <name evidence="1" type="ORF">UFOVP732_7</name>
</gene>
<sequence>MSDPQTIAAGITKAFMATDAGRFGICPVCAGIHRLTRSRTLVRHGFKARNVRHGQSSGFHIGGHAGQDPIGTALGNREAVMEAQRHHTTADRLAALPPVSTEEATQAYLQEIWESAMKSWSYRRVGDRPQRYETLADLQASKGWRSVMHWFSEEGLAYKAGRMVAQRAQTIEDHRAHADLLVALVTLNPD</sequence>